<dbReference type="Proteomes" id="UP000886819">
    <property type="component" value="Unassembled WGS sequence"/>
</dbReference>
<feature type="region of interest" description="Disordered" evidence="1">
    <location>
        <begin position="25"/>
        <end position="46"/>
    </location>
</feature>
<proteinExistence type="predicted"/>
<organism evidence="3 4">
    <name type="scientific">Candidatus Avichristensenella intestinipullorum</name>
    <dbReference type="NCBI Taxonomy" id="2840693"/>
    <lineage>
        <taxon>Bacteria</taxon>
        <taxon>Bacillati</taxon>
        <taxon>Bacillota</taxon>
        <taxon>Clostridia</taxon>
        <taxon>Candidatus Avichristensenella</taxon>
    </lineage>
</organism>
<feature type="compositionally biased region" description="Polar residues" evidence="1">
    <location>
        <begin position="33"/>
        <end position="43"/>
    </location>
</feature>
<reference evidence="3" key="1">
    <citation type="submission" date="2020-10" db="EMBL/GenBank/DDBJ databases">
        <authorList>
            <person name="Gilroy R."/>
        </authorList>
    </citation>
    <scope>NUCLEOTIDE SEQUENCE</scope>
    <source>
        <strain evidence="3">ChiHile30-977</strain>
    </source>
</reference>
<evidence type="ECO:0000313" key="3">
    <source>
        <dbReference type="EMBL" id="HIQ62756.1"/>
    </source>
</evidence>
<feature type="signal peptide" evidence="2">
    <location>
        <begin position="1"/>
        <end position="23"/>
    </location>
</feature>
<sequence>MQKAMRICLALLALAVLMTGCSAKTEENPMPSPTVSPSATATPMATEDAAQSEKTAFTPVGEDAQIMVGDVTLTAKAYYMGEEDMLLPVAQTAEALGWTAQVPDAAGAVEMKLTRQGEEDIVVAYTAPEDDAPVALENVTVRKGGEDVDLQDVPMAFIDGTLYAAEAFFDRALEEIDVAYDEGTRITVEAAA</sequence>
<feature type="chain" id="PRO_5038469112" description="Copper amine oxidase-like N-terminal domain-containing protein" evidence="2">
    <location>
        <begin position="24"/>
        <end position="192"/>
    </location>
</feature>
<dbReference type="EMBL" id="DVFI01000061">
    <property type="protein sequence ID" value="HIQ62756.1"/>
    <property type="molecule type" value="Genomic_DNA"/>
</dbReference>
<reference evidence="3" key="2">
    <citation type="journal article" date="2021" name="PeerJ">
        <title>Extensive microbial diversity within the chicken gut microbiome revealed by metagenomics and culture.</title>
        <authorList>
            <person name="Gilroy R."/>
            <person name="Ravi A."/>
            <person name="Getino M."/>
            <person name="Pursley I."/>
            <person name="Horton D.L."/>
            <person name="Alikhan N.F."/>
            <person name="Baker D."/>
            <person name="Gharbi K."/>
            <person name="Hall N."/>
            <person name="Watson M."/>
            <person name="Adriaenssens E.M."/>
            <person name="Foster-Nyarko E."/>
            <person name="Jarju S."/>
            <person name="Secka A."/>
            <person name="Antonio M."/>
            <person name="Oren A."/>
            <person name="Chaudhuri R.R."/>
            <person name="La Ragione R."/>
            <person name="Hildebrand F."/>
            <person name="Pallen M.J."/>
        </authorList>
    </citation>
    <scope>NUCLEOTIDE SEQUENCE</scope>
    <source>
        <strain evidence="3">ChiHile30-977</strain>
    </source>
</reference>
<accession>A0A9D0YV01</accession>
<evidence type="ECO:0000256" key="2">
    <source>
        <dbReference type="SAM" id="SignalP"/>
    </source>
</evidence>
<dbReference type="AlphaFoldDB" id="A0A9D0YV01"/>
<evidence type="ECO:0000256" key="1">
    <source>
        <dbReference type="SAM" id="MobiDB-lite"/>
    </source>
</evidence>
<protein>
    <recommendedName>
        <fullName evidence="5">Copper amine oxidase-like N-terminal domain-containing protein</fullName>
    </recommendedName>
</protein>
<gene>
    <name evidence="3" type="ORF">IAA66_04110</name>
</gene>
<evidence type="ECO:0000313" key="4">
    <source>
        <dbReference type="Proteomes" id="UP000886819"/>
    </source>
</evidence>
<evidence type="ECO:0008006" key="5">
    <source>
        <dbReference type="Google" id="ProtNLM"/>
    </source>
</evidence>
<keyword evidence="2" id="KW-0732">Signal</keyword>
<name>A0A9D0YV01_9FIRM</name>
<dbReference type="PROSITE" id="PS51257">
    <property type="entry name" value="PROKAR_LIPOPROTEIN"/>
    <property type="match status" value="1"/>
</dbReference>
<comment type="caution">
    <text evidence="3">The sequence shown here is derived from an EMBL/GenBank/DDBJ whole genome shotgun (WGS) entry which is preliminary data.</text>
</comment>